<dbReference type="OrthoDB" id="9805177at2"/>
<comment type="subunit">
    <text evidence="3">Homotrimer.</text>
</comment>
<dbReference type="InterPro" id="IPR013785">
    <property type="entry name" value="Aldolase_TIM"/>
</dbReference>
<dbReference type="InterPro" id="IPR031338">
    <property type="entry name" value="KDPG/KHG_AS_2"/>
</dbReference>
<dbReference type="RefSeq" id="WP_111182083.1">
    <property type="nucleotide sequence ID" value="NZ_POUD01000142.1"/>
</dbReference>
<comment type="caution">
    <text evidence="6">The sequence shown here is derived from an EMBL/GenBank/DDBJ whole genome shotgun (WGS) entry which is preliminary data.</text>
</comment>
<dbReference type="Proteomes" id="UP000249304">
    <property type="component" value="Unassembled WGS sequence"/>
</dbReference>
<comment type="pathway">
    <text evidence="1">Carbohydrate acid metabolism.</text>
</comment>
<gene>
    <name evidence="6" type="ORF">C1J01_28610</name>
</gene>
<protein>
    <submittedName>
        <fullName evidence="6">Aldolase</fullName>
    </submittedName>
</protein>
<dbReference type="SUPFAM" id="SSF51569">
    <property type="entry name" value="Aldolase"/>
    <property type="match status" value="1"/>
</dbReference>
<reference evidence="6 7" key="1">
    <citation type="submission" date="2018-01" db="EMBL/GenBank/DDBJ databases">
        <title>Draft genome sequence of Nonomuraea sp. KC333.</title>
        <authorList>
            <person name="Sahin N."/>
            <person name="Saygin H."/>
            <person name="Ay H."/>
        </authorList>
    </citation>
    <scope>NUCLEOTIDE SEQUENCE [LARGE SCALE GENOMIC DNA]</scope>
    <source>
        <strain evidence="6 7">KC333</strain>
    </source>
</reference>
<proteinExistence type="inferred from homology"/>
<dbReference type="PANTHER" id="PTHR30246">
    <property type="entry name" value="2-KETO-3-DEOXY-6-PHOSPHOGLUCONATE ALDOLASE"/>
    <property type="match status" value="1"/>
</dbReference>
<dbReference type="PANTHER" id="PTHR30246:SF1">
    <property type="entry name" value="2-DEHYDRO-3-DEOXY-6-PHOSPHOGALACTONATE ALDOLASE-RELATED"/>
    <property type="match status" value="1"/>
</dbReference>
<dbReference type="InterPro" id="IPR000887">
    <property type="entry name" value="Aldlse_KDPG_KHG"/>
</dbReference>
<name>A0A2W2FEP9_9ACTN</name>
<organism evidence="6 7">
    <name type="scientific">Nonomuraea aridisoli</name>
    <dbReference type="NCBI Taxonomy" id="2070368"/>
    <lineage>
        <taxon>Bacteria</taxon>
        <taxon>Bacillati</taxon>
        <taxon>Actinomycetota</taxon>
        <taxon>Actinomycetes</taxon>
        <taxon>Streptosporangiales</taxon>
        <taxon>Streptosporangiaceae</taxon>
        <taxon>Nonomuraea</taxon>
    </lineage>
</organism>
<comment type="similarity">
    <text evidence="2">Belongs to the KHG/KDPG aldolase family.</text>
</comment>
<dbReference type="GO" id="GO:0016829">
    <property type="term" value="F:lyase activity"/>
    <property type="evidence" value="ECO:0007669"/>
    <property type="project" value="UniProtKB-KW"/>
</dbReference>
<evidence type="ECO:0000313" key="7">
    <source>
        <dbReference type="Proteomes" id="UP000249304"/>
    </source>
</evidence>
<sequence>MSPTTPDLDATRFREVLARRRLLAIVRGSDANAALRTVTTLAKNGVRLIEVSLVTPDALQVIRDARAELGGEALLGAGTVVSADDARAAADAGASYLVTPAVSEAVRAGRELGVPVLAGALTPTEVVAALDAGAAAVKLFPASLGGAAYLRALRDPFPQVPFVPVGGVGVAEARDHLAAGALAVGVGSPLVGDAARGGSLDELAQRIAAFLTALNIRDTR</sequence>
<accession>A0A2W2FEP9</accession>
<dbReference type="Pfam" id="PF01081">
    <property type="entry name" value="Aldolase"/>
    <property type="match status" value="1"/>
</dbReference>
<dbReference type="EMBL" id="POUD01000142">
    <property type="protein sequence ID" value="PZG13934.1"/>
    <property type="molecule type" value="Genomic_DNA"/>
</dbReference>
<keyword evidence="7" id="KW-1185">Reference proteome</keyword>
<dbReference type="Gene3D" id="3.20.20.70">
    <property type="entry name" value="Aldolase class I"/>
    <property type="match status" value="1"/>
</dbReference>
<keyword evidence="4" id="KW-0456">Lyase</keyword>
<dbReference type="NCBIfam" id="TIGR01182">
    <property type="entry name" value="eda"/>
    <property type="match status" value="1"/>
</dbReference>
<evidence type="ECO:0000256" key="1">
    <source>
        <dbReference type="ARBA" id="ARBA00004761"/>
    </source>
</evidence>
<evidence type="ECO:0000256" key="4">
    <source>
        <dbReference type="ARBA" id="ARBA00023239"/>
    </source>
</evidence>
<dbReference type="AlphaFoldDB" id="A0A2W2FEP9"/>
<evidence type="ECO:0000256" key="2">
    <source>
        <dbReference type="ARBA" id="ARBA00006906"/>
    </source>
</evidence>
<evidence type="ECO:0000313" key="6">
    <source>
        <dbReference type="EMBL" id="PZG13934.1"/>
    </source>
</evidence>
<dbReference type="CDD" id="cd00452">
    <property type="entry name" value="KDPG_aldolase"/>
    <property type="match status" value="1"/>
</dbReference>
<evidence type="ECO:0000256" key="3">
    <source>
        <dbReference type="ARBA" id="ARBA00011233"/>
    </source>
</evidence>
<evidence type="ECO:0000256" key="5">
    <source>
        <dbReference type="ARBA" id="ARBA00023277"/>
    </source>
</evidence>
<keyword evidence="5" id="KW-0119">Carbohydrate metabolism</keyword>
<dbReference type="PROSITE" id="PS00160">
    <property type="entry name" value="ALDOLASE_KDPG_KHG_2"/>
    <property type="match status" value="1"/>
</dbReference>